<sequence>MQKDTIIYVTDQRQKYLADMLGGEQTDCRNSGGIDYERVGNIVFPTPFSKLKLINSDIEKLKHNIIINNIAVWGGMMPECFPGIDRGCDFMRDETVIEQNAIVTAEATASIAIQKSIHGIYGSKVLVSGFGKCGKAMARVFSAMGAHVMVMARRKQARHEAAELGYETVDFNDPAKACFETLFLINTVPDRVIDESLIMILQKDAIIIDIASKPGGCDFEACKRYQINCTHALGLPGIYCPKTGAKILYDCMKRKGMTEGLWLFRIAP</sequence>
<evidence type="ECO:0000313" key="2">
    <source>
        <dbReference type="EMBL" id="CRL39335.1"/>
    </source>
</evidence>
<dbReference type="SUPFAM" id="SSF51735">
    <property type="entry name" value="NAD(P)-binding Rossmann-fold domains"/>
    <property type="match status" value="1"/>
</dbReference>
<dbReference type="InterPro" id="IPR006140">
    <property type="entry name" value="D-isomer_DH_NAD-bd"/>
</dbReference>
<keyword evidence="3" id="KW-1185">Reference proteome</keyword>
<dbReference type="InterPro" id="IPR020082">
    <property type="entry name" value="S-Ado-L-homoCys_hydrolase_CS"/>
</dbReference>
<dbReference type="PROSITE" id="PS00739">
    <property type="entry name" value="ADOHCYASE_2"/>
    <property type="match status" value="1"/>
</dbReference>
<accession>A0A0M6WS94</accession>
<dbReference type="Gene3D" id="3.40.50.720">
    <property type="entry name" value="NAD(P)-binding Rossmann-like Domain"/>
    <property type="match status" value="1"/>
</dbReference>
<feature type="domain" description="D-isomer specific 2-hydroxyacid dehydrogenase NAD-binding" evidence="1">
    <location>
        <begin position="115"/>
        <end position="211"/>
    </location>
</feature>
<name>A0A0M6WS94_9FIRM</name>
<dbReference type="Proteomes" id="UP000049472">
    <property type="component" value="Unassembled WGS sequence"/>
</dbReference>
<proteinExistence type="predicted"/>
<dbReference type="AlphaFoldDB" id="A0A0M6WS94"/>
<organism evidence="2 3">
    <name type="scientific">Agathobacter rectalis</name>
    <dbReference type="NCBI Taxonomy" id="39491"/>
    <lineage>
        <taxon>Bacteria</taxon>
        <taxon>Bacillati</taxon>
        <taxon>Bacillota</taxon>
        <taxon>Clostridia</taxon>
        <taxon>Lachnospirales</taxon>
        <taxon>Lachnospiraceae</taxon>
        <taxon>Agathobacter</taxon>
    </lineage>
</organism>
<dbReference type="InterPro" id="IPR036291">
    <property type="entry name" value="NAD(P)-bd_dom_sf"/>
</dbReference>
<gene>
    <name evidence="2" type="ORF">T1815_20631</name>
</gene>
<evidence type="ECO:0000259" key="1">
    <source>
        <dbReference type="Pfam" id="PF02826"/>
    </source>
</evidence>
<dbReference type="EMBL" id="CVRQ01000022">
    <property type="protein sequence ID" value="CRL39335.1"/>
    <property type="molecule type" value="Genomic_DNA"/>
</dbReference>
<dbReference type="GO" id="GO:0051287">
    <property type="term" value="F:NAD binding"/>
    <property type="evidence" value="ECO:0007669"/>
    <property type="project" value="InterPro"/>
</dbReference>
<dbReference type="RefSeq" id="WP_055062140.1">
    <property type="nucleotide sequence ID" value="NZ_CP100127.1"/>
</dbReference>
<reference evidence="3" key="1">
    <citation type="submission" date="2015-05" db="EMBL/GenBank/DDBJ databases">
        <authorList>
            <consortium name="Pathogen Informatics"/>
        </authorList>
    </citation>
    <scope>NUCLEOTIDE SEQUENCE [LARGE SCALE GENOMIC DNA]</scope>
    <source>
        <strain evidence="3">T1-815</strain>
    </source>
</reference>
<evidence type="ECO:0000313" key="3">
    <source>
        <dbReference type="Proteomes" id="UP000049472"/>
    </source>
</evidence>
<protein>
    <submittedName>
        <fullName evidence="2">Dipicolinate synthase subunit A</fullName>
    </submittedName>
</protein>
<dbReference type="Pfam" id="PF02826">
    <property type="entry name" value="2-Hacid_dh_C"/>
    <property type="match status" value="1"/>
</dbReference>